<comment type="caution">
    <text evidence="1">The sequence shown here is derived from an EMBL/GenBank/DDBJ whole genome shotgun (WGS) entry which is preliminary data.</text>
</comment>
<reference evidence="1" key="1">
    <citation type="journal article" date="2014" name="Int. J. Syst. Evol. Microbiol.">
        <title>Complete genome sequence of Corynebacterium casei LMG S-19264T (=DSM 44701T), isolated from a smear-ripened cheese.</title>
        <authorList>
            <consortium name="US DOE Joint Genome Institute (JGI-PGF)"/>
            <person name="Walter F."/>
            <person name="Albersmeier A."/>
            <person name="Kalinowski J."/>
            <person name="Ruckert C."/>
        </authorList>
    </citation>
    <scope>NUCLEOTIDE SEQUENCE</scope>
    <source>
        <strain evidence="1">CGMCC 4.5737</strain>
    </source>
</reference>
<evidence type="ECO:0000313" key="2">
    <source>
        <dbReference type="Proteomes" id="UP000637578"/>
    </source>
</evidence>
<proteinExistence type="predicted"/>
<evidence type="ECO:0000313" key="1">
    <source>
        <dbReference type="EMBL" id="GGM75013.1"/>
    </source>
</evidence>
<dbReference type="AlphaFoldDB" id="A0A8J3CGJ7"/>
<sequence length="64" mass="7263">MDSEGKHKVRRVCDLELAWWFAAHIEDPKERKAKVVKTIERQLAADPGPGMSAETIREAFAERG</sequence>
<dbReference type="RefSeq" id="WP_189061062.1">
    <property type="nucleotide sequence ID" value="NZ_BMMK01000033.1"/>
</dbReference>
<dbReference type="Proteomes" id="UP000637578">
    <property type="component" value="Unassembled WGS sequence"/>
</dbReference>
<organism evidence="1 2">
    <name type="scientific">Longimycelium tulufanense</name>
    <dbReference type="NCBI Taxonomy" id="907463"/>
    <lineage>
        <taxon>Bacteria</taxon>
        <taxon>Bacillati</taxon>
        <taxon>Actinomycetota</taxon>
        <taxon>Actinomycetes</taxon>
        <taxon>Pseudonocardiales</taxon>
        <taxon>Pseudonocardiaceae</taxon>
        <taxon>Longimycelium</taxon>
    </lineage>
</organism>
<keyword evidence="2" id="KW-1185">Reference proteome</keyword>
<accession>A0A8J3CGJ7</accession>
<gene>
    <name evidence="1" type="ORF">GCM10012275_52200</name>
</gene>
<dbReference type="EMBL" id="BMMK01000033">
    <property type="protein sequence ID" value="GGM75013.1"/>
    <property type="molecule type" value="Genomic_DNA"/>
</dbReference>
<reference evidence="1" key="2">
    <citation type="submission" date="2020-09" db="EMBL/GenBank/DDBJ databases">
        <authorList>
            <person name="Sun Q."/>
            <person name="Zhou Y."/>
        </authorList>
    </citation>
    <scope>NUCLEOTIDE SEQUENCE</scope>
    <source>
        <strain evidence="1">CGMCC 4.5737</strain>
    </source>
</reference>
<protein>
    <submittedName>
        <fullName evidence="1">Uncharacterized protein</fullName>
    </submittedName>
</protein>
<name>A0A8J3CGJ7_9PSEU</name>